<gene>
    <name evidence="2" type="ORF">NK718_14860</name>
</gene>
<dbReference type="RefSeq" id="WP_254743771.1">
    <property type="nucleotide sequence ID" value="NZ_JANCLU010000014.1"/>
</dbReference>
<dbReference type="PANTHER" id="PTHR36057">
    <property type="match status" value="1"/>
</dbReference>
<dbReference type="Proteomes" id="UP001205890">
    <property type="component" value="Unassembled WGS sequence"/>
</dbReference>
<feature type="chain" id="PRO_5045484439" evidence="1">
    <location>
        <begin position="21"/>
        <end position="245"/>
    </location>
</feature>
<evidence type="ECO:0000256" key="1">
    <source>
        <dbReference type="SAM" id="SignalP"/>
    </source>
</evidence>
<dbReference type="PANTHER" id="PTHR36057:SF1">
    <property type="entry name" value="LIPOPROTEIN LIPID ATTACHMENT SITE-LIKE PROTEIN, PUTATIVE (DUF1223)-RELATED"/>
    <property type="match status" value="1"/>
</dbReference>
<dbReference type="Pfam" id="PF06764">
    <property type="entry name" value="DUF1223"/>
    <property type="match status" value="1"/>
</dbReference>
<sequence>MTRRAFIAAVLVGAAGLAEARAEPISTVVELFTSQGCSSCPPADKLIAEIVASDPAVLAISLPVDYWDYVGWKDTLADKSFTARQKAYGESRGDRQVYTPQAVVDGVGHAVGSDKAAIFAAAKDGHSRAALSVPVSVEAGAGTITVSLPEAKASLRKPASVYFVPVMRRVEVAIGKGENKGKTIAYTNVAREMAHLGAWDGSPRAFQVPASAARMRGADSWVVLVQEGTPERPGLILGAAKGPGL</sequence>
<keyword evidence="3" id="KW-1185">Reference proteome</keyword>
<dbReference type="InterPro" id="IPR036249">
    <property type="entry name" value="Thioredoxin-like_sf"/>
</dbReference>
<accession>A0ABT1LE74</accession>
<organism evidence="2 3">
    <name type="scientific">Alsobacter ponti</name>
    <dbReference type="NCBI Taxonomy" id="2962936"/>
    <lineage>
        <taxon>Bacteria</taxon>
        <taxon>Pseudomonadati</taxon>
        <taxon>Pseudomonadota</taxon>
        <taxon>Alphaproteobacteria</taxon>
        <taxon>Hyphomicrobiales</taxon>
        <taxon>Alsobacteraceae</taxon>
        <taxon>Alsobacter</taxon>
    </lineage>
</organism>
<dbReference type="SUPFAM" id="SSF52833">
    <property type="entry name" value="Thioredoxin-like"/>
    <property type="match status" value="1"/>
</dbReference>
<keyword evidence="1" id="KW-0732">Signal</keyword>
<comment type="caution">
    <text evidence="2">The sequence shown here is derived from an EMBL/GenBank/DDBJ whole genome shotgun (WGS) entry which is preliminary data.</text>
</comment>
<dbReference type="InterPro" id="IPR010634">
    <property type="entry name" value="DUF1223"/>
</dbReference>
<evidence type="ECO:0000313" key="2">
    <source>
        <dbReference type="EMBL" id="MCP8939807.1"/>
    </source>
</evidence>
<evidence type="ECO:0000313" key="3">
    <source>
        <dbReference type="Proteomes" id="UP001205890"/>
    </source>
</evidence>
<name>A0ABT1LE74_9HYPH</name>
<protein>
    <submittedName>
        <fullName evidence="2">DUF1223 domain-containing protein</fullName>
    </submittedName>
</protein>
<reference evidence="2 3" key="1">
    <citation type="submission" date="2022-07" db="EMBL/GenBank/DDBJ databases">
        <authorList>
            <person name="Li W.-J."/>
            <person name="Deng Q.-Q."/>
        </authorList>
    </citation>
    <scope>NUCLEOTIDE SEQUENCE [LARGE SCALE GENOMIC DNA]</scope>
    <source>
        <strain evidence="2 3">SYSU M60028</strain>
    </source>
</reference>
<proteinExistence type="predicted"/>
<dbReference type="EMBL" id="JANCLU010000014">
    <property type="protein sequence ID" value="MCP8939807.1"/>
    <property type="molecule type" value="Genomic_DNA"/>
</dbReference>
<feature type="signal peptide" evidence="1">
    <location>
        <begin position="1"/>
        <end position="20"/>
    </location>
</feature>